<reference evidence="2" key="1">
    <citation type="submission" date="2011-05" db="EMBL/GenBank/DDBJ databases">
        <title>Insights into the evolution of the great apes provided by the gorilla genome.</title>
        <authorList>
            <person name="Scally A."/>
        </authorList>
    </citation>
    <scope>NUCLEOTIDE SEQUENCE [LARGE SCALE GENOMIC DNA]</scope>
</reference>
<evidence type="ECO:0000313" key="2">
    <source>
        <dbReference type="Proteomes" id="UP000001519"/>
    </source>
</evidence>
<evidence type="ECO:0000313" key="1">
    <source>
        <dbReference type="Ensembl" id="ENSGGOP00000051264.1"/>
    </source>
</evidence>
<keyword evidence="2" id="KW-1185">Reference proteome</keyword>
<dbReference type="Proteomes" id="UP000001519">
    <property type="component" value="Chromosome 11"/>
</dbReference>
<name>A0A2I2ZVK6_GORGO</name>
<dbReference type="Ensembl" id="ENSGGOT00000047461.1">
    <property type="protein sequence ID" value="ENSGGOP00000051264.1"/>
    <property type="gene ID" value="ENSGGOG00000041489.1"/>
</dbReference>
<dbReference type="OMA" id="DVNNWPQ"/>
<dbReference type="EMBL" id="CABD030082201">
    <property type="status" value="NOT_ANNOTATED_CDS"/>
    <property type="molecule type" value="Genomic_DNA"/>
</dbReference>
<organism evidence="1 2">
    <name type="scientific">Gorilla gorilla gorilla</name>
    <name type="common">Western lowland gorilla</name>
    <dbReference type="NCBI Taxonomy" id="9595"/>
    <lineage>
        <taxon>Eukaryota</taxon>
        <taxon>Metazoa</taxon>
        <taxon>Chordata</taxon>
        <taxon>Craniata</taxon>
        <taxon>Vertebrata</taxon>
        <taxon>Euteleostomi</taxon>
        <taxon>Mammalia</taxon>
        <taxon>Eutheria</taxon>
        <taxon>Euarchontoglires</taxon>
        <taxon>Primates</taxon>
        <taxon>Haplorrhini</taxon>
        <taxon>Catarrhini</taxon>
        <taxon>Hominidae</taxon>
        <taxon>Gorilla</taxon>
    </lineage>
</organism>
<protein>
    <submittedName>
        <fullName evidence="1">Uncharacterized protein</fullName>
    </submittedName>
</protein>
<dbReference type="GeneTree" id="ENSGT00910000147021"/>
<accession>A0A2I2ZVK6</accession>
<reference evidence="1 2" key="2">
    <citation type="journal article" date="2012" name="Nature">
        <title>Insights into hominid evolution from the gorilla genome sequence.</title>
        <authorList>
            <person name="Scally A."/>
            <person name="Dutheil J.Y."/>
            <person name="Hillier L.W."/>
            <person name="Jordan G.E."/>
            <person name="Goodhead I."/>
            <person name="Herrero J."/>
            <person name="Hobolth A."/>
            <person name="Lappalainen T."/>
            <person name="Mailund T."/>
            <person name="Marques-Bonet T."/>
            <person name="McCarthy S."/>
            <person name="Montgomery S.H."/>
            <person name="Schwalie P.C."/>
            <person name="Tang Y.A."/>
            <person name="Ward M.C."/>
            <person name="Xue Y."/>
            <person name="Yngvadottir B."/>
            <person name="Alkan C."/>
            <person name="Andersen L.N."/>
            <person name="Ayub Q."/>
            <person name="Ball E.V."/>
            <person name="Beal K."/>
            <person name="Bradley B.J."/>
            <person name="Chen Y."/>
            <person name="Clee C.M."/>
            <person name="Fitzgerald S."/>
            <person name="Graves T.A."/>
            <person name="Gu Y."/>
            <person name="Heath P."/>
            <person name="Heger A."/>
            <person name="Karakoc E."/>
            <person name="Kolb-Kokocinski A."/>
            <person name="Laird G.K."/>
            <person name="Lunter G."/>
            <person name="Meader S."/>
            <person name="Mort M."/>
            <person name="Mullikin J.C."/>
            <person name="Munch K."/>
            <person name="O'Connor T.D."/>
            <person name="Phillips A.D."/>
            <person name="Prado-Martinez J."/>
            <person name="Rogers A.S."/>
            <person name="Sajjadian S."/>
            <person name="Schmidt D."/>
            <person name="Shaw K."/>
            <person name="Simpson J.T."/>
            <person name="Stenson P.D."/>
            <person name="Turner D.J."/>
            <person name="Vigilant L."/>
            <person name="Vilella A.J."/>
            <person name="Whitener W."/>
            <person name="Zhu B."/>
            <person name="Cooper D.N."/>
            <person name="de Jong P."/>
            <person name="Dermitzakis E.T."/>
            <person name="Eichler E.E."/>
            <person name="Flicek P."/>
            <person name="Goldman N."/>
            <person name="Mundy N.I."/>
            <person name="Ning Z."/>
            <person name="Odom D.T."/>
            <person name="Ponting C.P."/>
            <person name="Quail M.A."/>
            <person name="Ryder O.A."/>
            <person name="Searle S.M."/>
            <person name="Warren W.C."/>
            <person name="Wilson R.K."/>
            <person name="Schierup M.H."/>
            <person name="Rogers J."/>
            <person name="Tyler-Smith C."/>
            <person name="Durbin R."/>
        </authorList>
    </citation>
    <scope>NUCLEOTIDE SEQUENCE [LARGE SCALE GENOMIC DNA]</scope>
</reference>
<reference evidence="1" key="4">
    <citation type="submission" date="2025-09" db="UniProtKB">
        <authorList>
            <consortium name="Ensembl"/>
        </authorList>
    </citation>
    <scope>IDENTIFICATION</scope>
</reference>
<proteinExistence type="predicted"/>
<sequence>MIAWDSLQPPQEVFLQGHLEKGWRSAKCQGGVAALDANNWPQHIPREKVEKRKSVTLCQKKASAQQALPCCLIQEISPKHLR</sequence>
<reference evidence="1" key="3">
    <citation type="submission" date="2025-08" db="UniProtKB">
        <authorList>
            <consortium name="Ensembl"/>
        </authorList>
    </citation>
    <scope>IDENTIFICATION</scope>
</reference>
<dbReference type="InParanoid" id="A0A2I2ZVK6"/>
<dbReference type="AlphaFoldDB" id="A0A2I2ZVK6"/>